<comment type="caution">
    <text evidence="1">The sequence shown here is derived from an EMBL/GenBank/DDBJ whole genome shotgun (WGS) entry which is preliminary data.</text>
</comment>
<sequence length="206" mass="23209">MFSEVDAHGLEVRLNDAIIVSVCIGHGEVRRVLIDNESSSDILSLRMFGQLGLQRKDFTTTENPPQGFAGSEKVIMVTYAITAKFLTEAGVGVMKSSQEWVREANLSVHREKAESEVMQIDLLDEDCPKVDQEKAKAETLTKVDLDPRETSLKLGKDQVEEPTIEVILDEGIPDQTVKLETQLSYRIQSNMTLLLKEFKDVFTWKH</sequence>
<dbReference type="AlphaFoldDB" id="A0AAD9ZI55"/>
<proteinExistence type="predicted"/>
<evidence type="ECO:0000313" key="1">
    <source>
        <dbReference type="EMBL" id="KAK3180184.1"/>
    </source>
</evidence>
<evidence type="ECO:0000313" key="2">
    <source>
        <dbReference type="Proteomes" id="UP001281410"/>
    </source>
</evidence>
<protein>
    <submittedName>
        <fullName evidence="1">Uncharacterized protein</fullName>
    </submittedName>
</protein>
<dbReference type="Proteomes" id="UP001281410">
    <property type="component" value="Unassembled WGS sequence"/>
</dbReference>
<reference evidence="1" key="1">
    <citation type="journal article" date="2023" name="Plant J.">
        <title>Genome sequences and population genomics provide insights into the demographic history, inbreeding, and mutation load of two 'living fossil' tree species of Dipteronia.</title>
        <authorList>
            <person name="Feng Y."/>
            <person name="Comes H.P."/>
            <person name="Chen J."/>
            <person name="Zhu S."/>
            <person name="Lu R."/>
            <person name="Zhang X."/>
            <person name="Li P."/>
            <person name="Qiu J."/>
            <person name="Olsen K.M."/>
            <person name="Qiu Y."/>
        </authorList>
    </citation>
    <scope>NUCLEOTIDE SEQUENCE</scope>
    <source>
        <strain evidence="1">NBL</strain>
    </source>
</reference>
<dbReference type="EMBL" id="JANJYJ010000118">
    <property type="protein sequence ID" value="KAK3180184.1"/>
    <property type="molecule type" value="Genomic_DNA"/>
</dbReference>
<name>A0AAD9ZI55_9ROSI</name>
<organism evidence="1 2">
    <name type="scientific">Dipteronia sinensis</name>
    <dbReference type="NCBI Taxonomy" id="43782"/>
    <lineage>
        <taxon>Eukaryota</taxon>
        <taxon>Viridiplantae</taxon>
        <taxon>Streptophyta</taxon>
        <taxon>Embryophyta</taxon>
        <taxon>Tracheophyta</taxon>
        <taxon>Spermatophyta</taxon>
        <taxon>Magnoliopsida</taxon>
        <taxon>eudicotyledons</taxon>
        <taxon>Gunneridae</taxon>
        <taxon>Pentapetalae</taxon>
        <taxon>rosids</taxon>
        <taxon>malvids</taxon>
        <taxon>Sapindales</taxon>
        <taxon>Sapindaceae</taxon>
        <taxon>Hippocastanoideae</taxon>
        <taxon>Acereae</taxon>
        <taxon>Dipteronia</taxon>
    </lineage>
</organism>
<keyword evidence="2" id="KW-1185">Reference proteome</keyword>
<accession>A0AAD9ZI55</accession>
<gene>
    <name evidence="1" type="ORF">Dsin_032827</name>
</gene>